<accession>A0A5C1A5Y4</accession>
<dbReference type="CDD" id="cd15457">
    <property type="entry name" value="NADAR"/>
    <property type="match status" value="1"/>
</dbReference>
<evidence type="ECO:0000259" key="3">
    <source>
        <dbReference type="Pfam" id="PF08719"/>
    </source>
</evidence>
<dbReference type="InterPro" id="IPR012816">
    <property type="entry name" value="NADAR"/>
</dbReference>
<sequence>MTEAFTFFWKSPLSQWQRSPFVVGGQSFTHAEQFMMYAKALLFSDREAARAILQAVTPREQQAIGRTVKGFDETVWILFREGIVYQANYARFSQNLDQRELLFATRGTTLVEASPHDLVWGIGLAADDRRASDRTQWRGLNLLGQTLTRVREALLWEESQGISRE</sequence>
<reference evidence="5" key="1">
    <citation type="submission" date="2019-08" db="EMBL/GenBank/DDBJ databases">
        <title>Limnoglobus roseus gen. nov., sp. nov., a novel freshwater planctomycete with a giant genome from the family Gemmataceae.</title>
        <authorList>
            <person name="Kulichevskaya I.S."/>
            <person name="Naumoff D.G."/>
            <person name="Miroshnikov K."/>
            <person name="Ivanova A."/>
            <person name="Philippov D.A."/>
            <person name="Hakobyan A."/>
            <person name="Rijpstra I.C."/>
            <person name="Sinninghe Damste J.S."/>
            <person name="Liesack W."/>
            <person name="Dedysh S.N."/>
        </authorList>
    </citation>
    <scope>NUCLEOTIDE SEQUENCE [LARGE SCALE GENOMIC DNA]</scope>
    <source>
        <strain evidence="5">PX52</strain>
    </source>
</reference>
<dbReference type="RefSeq" id="WP_149108225.1">
    <property type="nucleotide sequence ID" value="NZ_CP042425.1"/>
</dbReference>
<name>A0A5C1A5Y4_9BACT</name>
<evidence type="ECO:0000256" key="1">
    <source>
        <dbReference type="ARBA" id="ARBA00000022"/>
    </source>
</evidence>
<keyword evidence="5" id="KW-1185">Reference proteome</keyword>
<evidence type="ECO:0000313" key="5">
    <source>
        <dbReference type="Proteomes" id="UP000324974"/>
    </source>
</evidence>
<dbReference type="EMBL" id="CP042425">
    <property type="protein sequence ID" value="QEL13242.1"/>
    <property type="molecule type" value="Genomic_DNA"/>
</dbReference>
<dbReference type="SUPFAM" id="SSF143990">
    <property type="entry name" value="YbiA-like"/>
    <property type="match status" value="1"/>
</dbReference>
<dbReference type="AlphaFoldDB" id="A0A5C1A5Y4"/>
<protein>
    <recommendedName>
        <fullName evidence="3">NADAR domain-containing protein</fullName>
    </recommendedName>
</protein>
<comment type="catalytic activity">
    <reaction evidence="2">
        <text>2,5-diamino-6-hydroxy-4-(5-phosphoribosylamino)-pyrimidine + H2O = 2,5,6-triamino-4-hydroxypyrimidine + D-ribose 5-phosphate</text>
        <dbReference type="Rhea" id="RHEA:23436"/>
        <dbReference type="ChEBI" id="CHEBI:15377"/>
        <dbReference type="ChEBI" id="CHEBI:58614"/>
        <dbReference type="ChEBI" id="CHEBI:78346"/>
        <dbReference type="ChEBI" id="CHEBI:137796"/>
    </reaction>
</comment>
<comment type="catalytic activity">
    <reaction evidence="1">
        <text>5-amino-6-(5-phospho-D-ribosylamino)uracil + H2O = 5,6-diaminouracil + D-ribose 5-phosphate</text>
        <dbReference type="Rhea" id="RHEA:55020"/>
        <dbReference type="ChEBI" id="CHEBI:15377"/>
        <dbReference type="ChEBI" id="CHEBI:46252"/>
        <dbReference type="ChEBI" id="CHEBI:58453"/>
        <dbReference type="ChEBI" id="CHEBI:78346"/>
    </reaction>
</comment>
<feature type="domain" description="NADAR" evidence="3">
    <location>
        <begin position="8"/>
        <end position="154"/>
    </location>
</feature>
<dbReference type="Gene3D" id="1.10.357.40">
    <property type="entry name" value="YbiA-like"/>
    <property type="match status" value="1"/>
</dbReference>
<evidence type="ECO:0000256" key="2">
    <source>
        <dbReference type="ARBA" id="ARBA00000751"/>
    </source>
</evidence>
<dbReference type="KEGG" id="lrs:PX52LOC_00096"/>
<evidence type="ECO:0000313" key="4">
    <source>
        <dbReference type="EMBL" id="QEL13242.1"/>
    </source>
</evidence>
<proteinExistence type="predicted"/>
<dbReference type="Proteomes" id="UP000324974">
    <property type="component" value="Chromosome"/>
</dbReference>
<dbReference type="OrthoDB" id="67297at2"/>
<dbReference type="Pfam" id="PF08719">
    <property type="entry name" value="NADAR"/>
    <property type="match status" value="1"/>
</dbReference>
<organism evidence="4 5">
    <name type="scientific">Limnoglobus roseus</name>
    <dbReference type="NCBI Taxonomy" id="2598579"/>
    <lineage>
        <taxon>Bacteria</taxon>
        <taxon>Pseudomonadati</taxon>
        <taxon>Planctomycetota</taxon>
        <taxon>Planctomycetia</taxon>
        <taxon>Gemmatales</taxon>
        <taxon>Gemmataceae</taxon>
        <taxon>Limnoglobus</taxon>
    </lineage>
</organism>
<dbReference type="InterPro" id="IPR037238">
    <property type="entry name" value="YbiA-like_sf"/>
</dbReference>
<dbReference type="NCBIfam" id="TIGR02464">
    <property type="entry name" value="ribofla_fusion"/>
    <property type="match status" value="1"/>
</dbReference>
<gene>
    <name evidence="4" type="ORF">PX52LOC_00096</name>
</gene>